<reference evidence="2 3" key="1">
    <citation type="submission" date="2019-05" db="EMBL/GenBank/DDBJ databases">
        <title>Another draft genome of Portunus trituberculatus and its Hox gene families provides insights of decapod evolution.</title>
        <authorList>
            <person name="Jeong J.-H."/>
            <person name="Song I."/>
            <person name="Kim S."/>
            <person name="Choi T."/>
            <person name="Kim D."/>
            <person name="Ryu S."/>
            <person name="Kim W."/>
        </authorList>
    </citation>
    <scope>NUCLEOTIDE SEQUENCE [LARGE SCALE GENOMIC DNA]</scope>
    <source>
        <tissue evidence="2">Muscle</tissue>
    </source>
</reference>
<accession>A0A5B7KCX5</accession>
<feature type="region of interest" description="Disordered" evidence="1">
    <location>
        <begin position="1"/>
        <end position="58"/>
    </location>
</feature>
<evidence type="ECO:0000256" key="1">
    <source>
        <dbReference type="SAM" id="MobiDB-lite"/>
    </source>
</evidence>
<sequence length="73" mass="8068">MCELREKTPPLHLGRVSAQRTRLNKSNNFAPSVKLTLARHDPPPDPSLPPNSDQGFQLVTNSELGGKLCLKLH</sequence>
<evidence type="ECO:0000313" key="3">
    <source>
        <dbReference type="Proteomes" id="UP000324222"/>
    </source>
</evidence>
<organism evidence="2 3">
    <name type="scientific">Portunus trituberculatus</name>
    <name type="common">Swimming crab</name>
    <name type="synonym">Neptunus trituberculatus</name>
    <dbReference type="NCBI Taxonomy" id="210409"/>
    <lineage>
        <taxon>Eukaryota</taxon>
        <taxon>Metazoa</taxon>
        <taxon>Ecdysozoa</taxon>
        <taxon>Arthropoda</taxon>
        <taxon>Crustacea</taxon>
        <taxon>Multicrustacea</taxon>
        <taxon>Malacostraca</taxon>
        <taxon>Eumalacostraca</taxon>
        <taxon>Eucarida</taxon>
        <taxon>Decapoda</taxon>
        <taxon>Pleocyemata</taxon>
        <taxon>Brachyura</taxon>
        <taxon>Eubrachyura</taxon>
        <taxon>Portunoidea</taxon>
        <taxon>Portunidae</taxon>
        <taxon>Portuninae</taxon>
        <taxon>Portunus</taxon>
    </lineage>
</organism>
<keyword evidence="3" id="KW-1185">Reference proteome</keyword>
<dbReference type="EMBL" id="VSRR010152724">
    <property type="protein sequence ID" value="MPD06731.1"/>
    <property type="molecule type" value="Genomic_DNA"/>
</dbReference>
<dbReference type="Proteomes" id="UP000324222">
    <property type="component" value="Unassembled WGS sequence"/>
</dbReference>
<dbReference type="AlphaFoldDB" id="A0A5B7KCX5"/>
<comment type="caution">
    <text evidence="2">The sequence shown here is derived from an EMBL/GenBank/DDBJ whole genome shotgun (WGS) entry which is preliminary data.</text>
</comment>
<gene>
    <name evidence="2" type="ORF">E2C01_102556</name>
</gene>
<name>A0A5B7KCX5_PORTR</name>
<proteinExistence type="predicted"/>
<evidence type="ECO:0000313" key="2">
    <source>
        <dbReference type="EMBL" id="MPD06731.1"/>
    </source>
</evidence>
<feature type="compositionally biased region" description="Polar residues" evidence="1">
    <location>
        <begin position="18"/>
        <end position="30"/>
    </location>
</feature>
<protein>
    <submittedName>
        <fullName evidence="2">Uncharacterized protein</fullName>
    </submittedName>
</protein>